<proteinExistence type="predicted"/>
<organism evidence="1">
    <name type="scientific">Tetraselmis sp. GSL018</name>
    <dbReference type="NCBI Taxonomy" id="582737"/>
    <lineage>
        <taxon>Eukaryota</taxon>
        <taxon>Viridiplantae</taxon>
        <taxon>Chlorophyta</taxon>
        <taxon>core chlorophytes</taxon>
        <taxon>Chlorodendrophyceae</taxon>
        <taxon>Chlorodendrales</taxon>
        <taxon>Chlorodendraceae</taxon>
        <taxon>Tetraselmis</taxon>
    </lineage>
</organism>
<protein>
    <submittedName>
        <fullName evidence="1">Uncharacterized protein</fullName>
    </submittedName>
</protein>
<sequence length="62" mass="6901">LQAKLKLFACSLVVSRKPSARVCPLESFVTWASPGTTFGLLRSTVKRIPTSDTVFTCQRPFR</sequence>
<accession>A0A061SIJ3</accession>
<dbReference type="AlphaFoldDB" id="A0A061SIJ3"/>
<name>A0A061SIJ3_9CHLO</name>
<evidence type="ECO:0000313" key="1">
    <source>
        <dbReference type="EMBL" id="JAC82715.1"/>
    </source>
</evidence>
<feature type="non-terminal residue" evidence="1">
    <location>
        <position position="1"/>
    </location>
</feature>
<gene>
    <name evidence="1" type="ORF">TSPGSL018_5071</name>
</gene>
<reference evidence="1" key="1">
    <citation type="submission" date="2014-05" db="EMBL/GenBank/DDBJ databases">
        <title>The transcriptome of the halophilic microalga Tetraselmis sp. GSL018 isolated from the Great Salt Lake, Utah.</title>
        <authorList>
            <person name="Jinkerson R.E."/>
            <person name="D'Adamo S."/>
            <person name="Posewitz M.C."/>
        </authorList>
    </citation>
    <scope>NUCLEOTIDE SEQUENCE</scope>
    <source>
        <strain evidence="1">GSL018</strain>
    </source>
</reference>
<dbReference type="EMBL" id="GBEZ01002329">
    <property type="protein sequence ID" value="JAC82715.1"/>
    <property type="molecule type" value="Transcribed_RNA"/>
</dbReference>